<keyword evidence="3" id="KW-0804">Transcription</keyword>
<dbReference type="Gene3D" id="3.40.50.2300">
    <property type="match status" value="2"/>
</dbReference>
<sequence length="345" mass="34479">MPGQVTLSDVAREAGVSLATASRALNGSANRTVGEDLRRRVHAAAARLRYSPDGIAQAMARGRTTSLGLVVHDIADPYFAAIAAGVAAAADEAGLMLTLASTGRRPGREVEIVTQLERQRARAVILAGGASGDTESDGAVRAALDSFRGVGGAVSVVGEDGLGSNSVVLANREGAADLARALRGLGYRRFAVLGGAGGHTALADRRGGFVDALAGLGCAVPDDLLLDAAPTRDGGHAAMSRLLETGAAGEVEAVFAVTDVMAAGALAAARAAGVRVGEDLGVAGFDGIEALQDVVPGLTTVRLPLARIGAEATRLALRPAAAEPELVPLAGEVVLGASTPGPPGR</sequence>
<dbReference type="PROSITE" id="PS00356">
    <property type="entry name" value="HTH_LACI_1"/>
    <property type="match status" value="1"/>
</dbReference>
<evidence type="ECO:0000256" key="1">
    <source>
        <dbReference type="ARBA" id="ARBA00023015"/>
    </source>
</evidence>
<dbReference type="InterPro" id="IPR010982">
    <property type="entry name" value="Lambda_DNA-bd_dom_sf"/>
</dbReference>
<organism evidence="5 6">
    <name type="scientific">Cellulomonas pakistanensis</name>
    <dbReference type="NCBI Taxonomy" id="992287"/>
    <lineage>
        <taxon>Bacteria</taxon>
        <taxon>Bacillati</taxon>
        <taxon>Actinomycetota</taxon>
        <taxon>Actinomycetes</taxon>
        <taxon>Micrococcales</taxon>
        <taxon>Cellulomonadaceae</taxon>
        <taxon>Cellulomonas</taxon>
    </lineage>
</organism>
<dbReference type="CDD" id="cd06267">
    <property type="entry name" value="PBP1_LacI_sugar_binding-like"/>
    <property type="match status" value="1"/>
</dbReference>
<keyword evidence="1" id="KW-0805">Transcription regulation</keyword>
<dbReference type="SMART" id="SM00354">
    <property type="entry name" value="HTH_LACI"/>
    <property type="match status" value="1"/>
</dbReference>
<dbReference type="RefSeq" id="WP_203669263.1">
    <property type="nucleotide sequence ID" value="NZ_BONO01000021.1"/>
</dbReference>
<dbReference type="GO" id="GO:0000976">
    <property type="term" value="F:transcription cis-regulatory region binding"/>
    <property type="evidence" value="ECO:0007669"/>
    <property type="project" value="TreeGrafter"/>
</dbReference>
<evidence type="ECO:0000256" key="3">
    <source>
        <dbReference type="ARBA" id="ARBA00023163"/>
    </source>
</evidence>
<dbReference type="EMBL" id="BONO01000021">
    <property type="protein sequence ID" value="GIG37269.1"/>
    <property type="molecule type" value="Genomic_DNA"/>
</dbReference>
<dbReference type="PANTHER" id="PTHR30146">
    <property type="entry name" value="LACI-RELATED TRANSCRIPTIONAL REPRESSOR"/>
    <property type="match status" value="1"/>
</dbReference>
<dbReference type="InterPro" id="IPR000843">
    <property type="entry name" value="HTH_LacI"/>
</dbReference>
<dbReference type="PROSITE" id="PS50932">
    <property type="entry name" value="HTH_LACI_2"/>
    <property type="match status" value="1"/>
</dbReference>
<dbReference type="SUPFAM" id="SSF47413">
    <property type="entry name" value="lambda repressor-like DNA-binding domains"/>
    <property type="match status" value="1"/>
</dbReference>
<keyword evidence="6" id="KW-1185">Reference proteome</keyword>
<feature type="domain" description="HTH lacI-type" evidence="4">
    <location>
        <begin position="5"/>
        <end position="61"/>
    </location>
</feature>
<dbReference type="InterPro" id="IPR028082">
    <property type="entry name" value="Peripla_BP_I"/>
</dbReference>
<gene>
    <name evidence="5" type="primary">lacI_7</name>
    <name evidence="5" type="ORF">Cpa01nite_26500</name>
</gene>
<dbReference type="PRINTS" id="PR00036">
    <property type="entry name" value="HTHLACI"/>
</dbReference>
<evidence type="ECO:0000256" key="2">
    <source>
        <dbReference type="ARBA" id="ARBA00023125"/>
    </source>
</evidence>
<dbReference type="Pfam" id="PF00356">
    <property type="entry name" value="LacI"/>
    <property type="match status" value="1"/>
</dbReference>
<evidence type="ECO:0000259" key="4">
    <source>
        <dbReference type="PROSITE" id="PS50932"/>
    </source>
</evidence>
<proteinExistence type="predicted"/>
<dbReference type="Gene3D" id="1.10.260.40">
    <property type="entry name" value="lambda repressor-like DNA-binding domains"/>
    <property type="match status" value="1"/>
</dbReference>
<keyword evidence="2" id="KW-0238">DNA-binding</keyword>
<dbReference type="InterPro" id="IPR046335">
    <property type="entry name" value="LacI/GalR-like_sensor"/>
</dbReference>
<evidence type="ECO:0000313" key="6">
    <source>
        <dbReference type="Proteomes" id="UP000642125"/>
    </source>
</evidence>
<protein>
    <submittedName>
        <fullName evidence="5">LacI family transcriptional regulator</fullName>
    </submittedName>
</protein>
<dbReference type="Proteomes" id="UP000642125">
    <property type="component" value="Unassembled WGS sequence"/>
</dbReference>
<dbReference type="PANTHER" id="PTHR30146:SF153">
    <property type="entry name" value="LACTOSE OPERON REPRESSOR"/>
    <property type="match status" value="1"/>
</dbReference>
<evidence type="ECO:0000313" key="5">
    <source>
        <dbReference type="EMBL" id="GIG37269.1"/>
    </source>
</evidence>
<dbReference type="SUPFAM" id="SSF53822">
    <property type="entry name" value="Periplasmic binding protein-like I"/>
    <property type="match status" value="1"/>
</dbReference>
<name>A0A919U6R0_9CELL</name>
<dbReference type="Pfam" id="PF13377">
    <property type="entry name" value="Peripla_BP_3"/>
    <property type="match status" value="1"/>
</dbReference>
<reference evidence="5" key="1">
    <citation type="submission" date="2021-01" db="EMBL/GenBank/DDBJ databases">
        <title>Whole genome shotgun sequence of Cellulomonas pakistanensis NBRC 110800.</title>
        <authorList>
            <person name="Komaki H."/>
            <person name="Tamura T."/>
        </authorList>
    </citation>
    <scope>NUCLEOTIDE SEQUENCE</scope>
    <source>
        <strain evidence="5">NBRC 110800</strain>
    </source>
</reference>
<dbReference type="GO" id="GO:0003700">
    <property type="term" value="F:DNA-binding transcription factor activity"/>
    <property type="evidence" value="ECO:0007669"/>
    <property type="project" value="TreeGrafter"/>
</dbReference>
<comment type="caution">
    <text evidence="5">The sequence shown here is derived from an EMBL/GenBank/DDBJ whole genome shotgun (WGS) entry which is preliminary data.</text>
</comment>
<accession>A0A919U6R0</accession>
<dbReference type="AlphaFoldDB" id="A0A919U6R0"/>